<name>A0A6A6AYG1_9PEZI</name>
<dbReference type="GeneID" id="54300082"/>
<proteinExistence type="predicted"/>
<dbReference type="Proteomes" id="UP000799438">
    <property type="component" value="Unassembled WGS sequence"/>
</dbReference>
<reference evidence="1" key="1">
    <citation type="journal article" date="2020" name="Stud. Mycol.">
        <title>101 Dothideomycetes genomes: a test case for predicting lifestyles and emergence of pathogens.</title>
        <authorList>
            <person name="Haridas S."/>
            <person name="Albert R."/>
            <person name="Binder M."/>
            <person name="Bloem J."/>
            <person name="Labutti K."/>
            <person name="Salamov A."/>
            <person name="Andreopoulos B."/>
            <person name="Baker S."/>
            <person name="Barry K."/>
            <person name="Bills G."/>
            <person name="Bluhm B."/>
            <person name="Cannon C."/>
            <person name="Castanera R."/>
            <person name="Culley D."/>
            <person name="Daum C."/>
            <person name="Ezra D."/>
            <person name="Gonzalez J."/>
            <person name="Henrissat B."/>
            <person name="Kuo A."/>
            <person name="Liang C."/>
            <person name="Lipzen A."/>
            <person name="Lutzoni F."/>
            <person name="Magnuson J."/>
            <person name="Mondo S."/>
            <person name="Nolan M."/>
            <person name="Ohm R."/>
            <person name="Pangilinan J."/>
            <person name="Park H.-J."/>
            <person name="Ramirez L."/>
            <person name="Alfaro M."/>
            <person name="Sun H."/>
            <person name="Tritt A."/>
            <person name="Yoshinaga Y."/>
            <person name="Zwiers L.-H."/>
            <person name="Turgeon B."/>
            <person name="Goodwin S."/>
            <person name="Spatafora J."/>
            <person name="Crous P."/>
            <person name="Grigoriev I."/>
        </authorList>
    </citation>
    <scope>NUCLEOTIDE SEQUENCE</scope>
    <source>
        <strain evidence="1">CBS 121167</strain>
    </source>
</reference>
<dbReference type="EMBL" id="ML995511">
    <property type="protein sequence ID" value="KAF2136810.1"/>
    <property type="molecule type" value="Genomic_DNA"/>
</dbReference>
<dbReference type="AlphaFoldDB" id="A0A6A6AYG1"/>
<keyword evidence="2" id="KW-1185">Reference proteome</keyword>
<gene>
    <name evidence="1" type="ORF">K452DRAFT_302412</name>
</gene>
<accession>A0A6A6AYG1</accession>
<evidence type="ECO:0000313" key="1">
    <source>
        <dbReference type="EMBL" id="KAF2136810.1"/>
    </source>
</evidence>
<protein>
    <submittedName>
        <fullName evidence="1">Uncharacterized protein</fullName>
    </submittedName>
</protein>
<sequence>MPHLSIMEAGECIWKPGPRRIEDLPNEVLFMILDRVLDHESQIEDIFVQETITYGSILRVQKLRLVSKRFCRVAAPLLGKVISKINWPLTENYLTRLRHLISLEGVGPHVKHLNISADLPSVEVHDHLVSVAQSKDELLQPACMDFANLYASEFLIDHLVFVSNGSDKTKLGEVFGLLGNLKTLQLKTQHRLFRPGWRSSGETHATDIGLQNWIVNNRPNITRSGRIRNLNEQKTTRAVLEVLAATGKKVESFFCNHMDHGTAIVSDLQAPIYANLATAMSSVRNLSVTFLGTPSSPGFVENPLYLANYLRMFRRLEVLDLFILHDQAYTTQVMLTTAQQLKQSMPFTLRKLKLTAENLNMEEVIQFIEIFAPSLQHLTLNVGPFPHGEWSEFFFDSRIHRLSLVTLYIHSMAEWGLDGRDYDLNLPDLGVPYEIACRLYVLSIRNGGYEMWCRRSTPGWWDKAVLWTPKKENPRFWRVRGTDVHPKLLTPVA</sequence>
<dbReference type="RefSeq" id="XP_033392528.1">
    <property type="nucleotide sequence ID" value="XM_033542585.1"/>
</dbReference>
<evidence type="ECO:0000313" key="2">
    <source>
        <dbReference type="Proteomes" id="UP000799438"/>
    </source>
</evidence>
<organism evidence="1 2">
    <name type="scientific">Aplosporella prunicola CBS 121167</name>
    <dbReference type="NCBI Taxonomy" id="1176127"/>
    <lineage>
        <taxon>Eukaryota</taxon>
        <taxon>Fungi</taxon>
        <taxon>Dikarya</taxon>
        <taxon>Ascomycota</taxon>
        <taxon>Pezizomycotina</taxon>
        <taxon>Dothideomycetes</taxon>
        <taxon>Dothideomycetes incertae sedis</taxon>
        <taxon>Botryosphaeriales</taxon>
        <taxon>Aplosporellaceae</taxon>
        <taxon>Aplosporella</taxon>
    </lineage>
</organism>
<dbReference type="OrthoDB" id="3759773at2759"/>